<feature type="compositionally biased region" description="Low complexity" evidence="1">
    <location>
        <begin position="87"/>
        <end position="99"/>
    </location>
</feature>
<proteinExistence type="predicted"/>
<feature type="region of interest" description="Disordered" evidence="1">
    <location>
        <begin position="34"/>
        <end position="99"/>
    </location>
</feature>
<protein>
    <submittedName>
        <fullName evidence="2">Uncharacterized protein</fullName>
    </submittedName>
</protein>
<accession>A0A067SFF8</accession>
<gene>
    <name evidence="2" type="ORF">GALMADRAFT_272372</name>
</gene>
<dbReference type="Proteomes" id="UP000027222">
    <property type="component" value="Unassembled WGS sequence"/>
</dbReference>
<reference evidence="3" key="1">
    <citation type="journal article" date="2014" name="Proc. Natl. Acad. Sci. U.S.A.">
        <title>Extensive sampling of basidiomycete genomes demonstrates inadequacy of the white-rot/brown-rot paradigm for wood decay fungi.</title>
        <authorList>
            <person name="Riley R."/>
            <person name="Salamov A.A."/>
            <person name="Brown D.W."/>
            <person name="Nagy L.G."/>
            <person name="Floudas D."/>
            <person name="Held B.W."/>
            <person name="Levasseur A."/>
            <person name="Lombard V."/>
            <person name="Morin E."/>
            <person name="Otillar R."/>
            <person name="Lindquist E.A."/>
            <person name="Sun H."/>
            <person name="LaButti K.M."/>
            <person name="Schmutz J."/>
            <person name="Jabbour D."/>
            <person name="Luo H."/>
            <person name="Baker S.E."/>
            <person name="Pisabarro A.G."/>
            <person name="Walton J.D."/>
            <person name="Blanchette R.A."/>
            <person name="Henrissat B."/>
            <person name="Martin F."/>
            <person name="Cullen D."/>
            <person name="Hibbett D.S."/>
            <person name="Grigoriev I.V."/>
        </authorList>
    </citation>
    <scope>NUCLEOTIDE SEQUENCE [LARGE SCALE GENOMIC DNA]</scope>
    <source>
        <strain evidence="3">CBS 339.88</strain>
    </source>
</reference>
<feature type="compositionally biased region" description="Polar residues" evidence="1">
    <location>
        <begin position="35"/>
        <end position="53"/>
    </location>
</feature>
<name>A0A067SFF8_GALM3</name>
<feature type="non-terminal residue" evidence="2">
    <location>
        <position position="1"/>
    </location>
</feature>
<dbReference type="HOGENOM" id="CLU_2326312_0_0_1"/>
<sequence>SCTPRRPASSSSCYVRPAAHTACTTRCYPSYSPLAPTQVSGPPGTGSLQQTAPSPCLRPGAGQVSWKGTDSIATHPPHLHPSTTRGPCPSSCVSPSSRP</sequence>
<dbReference type="AlphaFoldDB" id="A0A067SFF8"/>
<dbReference type="EMBL" id="KL142406">
    <property type="protein sequence ID" value="KDR68752.1"/>
    <property type="molecule type" value="Genomic_DNA"/>
</dbReference>
<evidence type="ECO:0000313" key="2">
    <source>
        <dbReference type="EMBL" id="KDR68752.1"/>
    </source>
</evidence>
<organism evidence="2 3">
    <name type="scientific">Galerina marginata (strain CBS 339.88)</name>
    <dbReference type="NCBI Taxonomy" id="685588"/>
    <lineage>
        <taxon>Eukaryota</taxon>
        <taxon>Fungi</taxon>
        <taxon>Dikarya</taxon>
        <taxon>Basidiomycota</taxon>
        <taxon>Agaricomycotina</taxon>
        <taxon>Agaricomycetes</taxon>
        <taxon>Agaricomycetidae</taxon>
        <taxon>Agaricales</taxon>
        <taxon>Agaricineae</taxon>
        <taxon>Strophariaceae</taxon>
        <taxon>Galerina</taxon>
    </lineage>
</organism>
<keyword evidence="3" id="KW-1185">Reference proteome</keyword>
<evidence type="ECO:0000256" key="1">
    <source>
        <dbReference type="SAM" id="MobiDB-lite"/>
    </source>
</evidence>
<evidence type="ECO:0000313" key="3">
    <source>
        <dbReference type="Proteomes" id="UP000027222"/>
    </source>
</evidence>